<dbReference type="InterPro" id="IPR052337">
    <property type="entry name" value="SAT4-like"/>
</dbReference>
<accession>A0A9X0ANA9</accession>
<evidence type="ECO:0000313" key="9">
    <source>
        <dbReference type="Proteomes" id="UP001152300"/>
    </source>
</evidence>
<proteinExistence type="inferred from homology"/>
<comment type="subcellular location">
    <subcellularLocation>
        <location evidence="1">Membrane</location>
        <topology evidence="1">Multi-pass membrane protein</topology>
    </subcellularLocation>
</comment>
<evidence type="ECO:0000313" key="8">
    <source>
        <dbReference type="EMBL" id="KAJ8065469.1"/>
    </source>
</evidence>
<dbReference type="Proteomes" id="UP001152300">
    <property type="component" value="Unassembled WGS sequence"/>
</dbReference>
<dbReference type="AlphaFoldDB" id="A0A9X0ANA9"/>
<feature type="domain" description="Rhodopsin" evidence="7">
    <location>
        <begin position="73"/>
        <end position="310"/>
    </location>
</feature>
<protein>
    <recommendedName>
        <fullName evidence="7">Rhodopsin domain-containing protein</fullName>
    </recommendedName>
</protein>
<dbReference type="GO" id="GO:0016020">
    <property type="term" value="C:membrane"/>
    <property type="evidence" value="ECO:0007669"/>
    <property type="project" value="UniProtKB-SubCell"/>
</dbReference>
<dbReference type="OrthoDB" id="10017208at2759"/>
<evidence type="ECO:0000256" key="6">
    <source>
        <dbReference type="SAM" id="Phobius"/>
    </source>
</evidence>
<name>A0A9X0ANA9_9HELO</name>
<feature type="transmembrane region" description="Helical" evidence="6">
    <location>
        <begin position="56"/>
        <end position="77"/>
    </location>
</feature>
<keyword evidence="2 6" id="KW-0812">Transmembrane</keyword>
<keyword evidence="4 6" id="KW-0472">Membrane</keyword>
<feature type="transmembrane region" description="Helical" evidence="6">
    <location>
        <begin position="280"/>
        <end position="302"/>
    </location>
</feature>
<organism evidence="8 9">
    <name type="scientific">Sclerotinia nivalis</name>
    <dbReference type="NCBI Taxonomy" id="352851"/>
    <lineage>
        <taxon>Eukaryota</taxon>
        <taxon>Fungi</taxon>
        <taxon>Dikarya</taxon>
        <taxon>Ascomycota</taxon>
        <taxon>Pezizomycotina</taxon>
        <taxon>Leotiomycetes</taxon>
        <taxon>Helotiales</taxon>
        <taxon>Sclerotiniaceae</taxon>
        <taxon>Sclerotinia</taxon>
    </lineage>
</organism>
<keyword evidence="3 6" id="KW-1133">Transmembrane helix</keyword>
<dbReference type="Pfam" id="PF20684">
    <property type="entry name" value="Fung_rhodopsin"/>
    <property type="match status" value="1"/>
</dbReference>
<feature type="transmembrane region" description="Helical" evidence="6">
    <location>
        <begin position="89"/>
        <end position="111"/>
    </location>
</feature>
<comment type="similarity">
    <text evidence="5">Belongs to the SAT4 family.</text>
</comment>
<feature type="transmembrane region" description="Helical" evidence="6">
    <location>
        <begin position="210"/>
        <end position="236"/>
    </location>
</feature>
<evidence type="ECO:0000256" key="5">
    <source>
        <dbReference type="ARBA" id="ARBA00038359"/>
    </source>
</evidence>
<evidence type="ECO:0000256" key="2">
    <source>
        <dbReference type="ARBA" id="ARBA00022692"/>
    </source>
</evidence>
<evidence type="ECO:0000256" key="1">
    <source>
        <dbReference type="ARBA" id="ARBA00004141"/>
    </source>
</evidence>
<dbReference type="PANTHER" id="PTHR33048:SF47">
    <property type="entry name" value="INTEGRAL MEMBRANE PROTEIN-RELATED"/>
    <property type="match status" value="1"/>
</dbReference>
<dbReference type="EMBL" id="JAPEIS010000006">
    <property type="protein sequence ID" value="KAJ8065469.1"/>
    <property type="molecule type" value="Genomic_DNA"/>
</dbReference>
<feature type="transmembrane region" description="Helical" evidence="6">
    <location>
        <begin position="131"/>
        <end position="154"/>
    </location>
</feature>
<keyword evidence="9" id="KW-1185">Reference proteome</keyword>
<sequence length="405" mass="44695">MALVDRQKKVAEAVLKKLYIIHITEVWDLTRSSFQSLPLTLAYTINDKVMVSQSHIVVANLVVAIAATIAVFLRFVSRGLIKSFAADDWLILAALPFGWGMAICTIIAVHYGLGQHAQAVPRENIVPFIQVYLASELIWACSMALIKISVLLLYVRIFGTMRYFRLLAYGFGSFTIAWAIMVVLVCTFQCLPVAYQWDKTIEGGQCINSWLFFTIGSSFDVLVDFALLILPLPAIWNLQLSILQKVSLIAIFCLGSLTCVFSLIRLVAVAQSKDVPDPTFTLGIVAIWSTAEPCLGIVSTCLPSYKPIITRIFGHEEDIGSSGASRPSGGNSTFRSKFNKNGSRVALASASENEDDHQLIYNQKELMSLKTYATASNDSTAKGRDIPMDNIHVQTNINSTWSHKV</sequence>
<evidence type="ECO:0000256" key="3">
    <source>
        <dbReference type="ARBA" id="ARBA00022989"/>
    </source>
</evidence>
<comment type="caution">
    <text evidence="8">The sequence shown here is derived from an EMBL/GenBank/DDBJ whole genome shotgun (WGS) entry which is preliminary data.</text>
</comment>
<dbReference type="PANTHER" id="PTHR33048">
    <property type="entry name" value="PTH11-LIKE INTEGRAL MEMBRANE PROTEIN (AFU_ORTHOLOGUE AFUA_5G11245)"/>
    <property type="match status" value="1"/>
</dbReference>
<evidence type="ECO:0000259" key="7">
    <source>
        <dbReference type="Pfam" id="PF20684"/>
    </source>
</evidence>
<reference evidence="8" key="1">
    <citation type="submission" date="2022-11" db="EMBL/GenBank/DDBJ databases">
        <title>Genome Resource of Sclerotinia nivalis Strain SnTB1, a Plant Pathogen Isolated from American Ginseng.</title>
        <authorList>
            <person name="Fan S."/>
        </authorList>
    </citation>
    <scope>NUCLEOTIDE SEQUENCE</scope>
    <source>
        <strain evidence="8">SnTB1</strain>
    </source>
</reference>
<evidence type="ECO:0000256" key="4">
    <source>
        <dbReference type="ARBA" id="ARBA00023136"/>
    </source>
</evidence>
<feature type="transmembrane region" description="Helical" evidence="6">
    <location>
        <begin position="166"/>
        <end position="195"/>
    </location>
</feature>
<feature type="transmembrane region" description="Helical" evidence="6">
    <location>
        <begin position="248"/>
        <end position="268"/>
    </location>
</feature>
<gene>
    <name evidence="8" type="ORF">OCU04_006152</name>
</gene>
<dbReference type="InterPro" id="IPR049326">
    <property type="entry name" value="Rhodopsin_dom_fungi"/>
</dbReference>